<evidence type="ECO:0000256" key="1">
    <source>
        <dbReference type="ARBA" id="ARBA00022630"/>
    </source>
</evidence>
<dbReference type="InterPro" id="IPR011251">
    <property type="entry name" value="Luciferase-like_dom"/>
</dbReference>
<evidence type="ECO:0000256" key="4">
    <source>
        <dbReference type="ARBA" id="ARBA00023033"/>
    </source>
</evidence>
<feature type="region of interest" description="Disordered" evidence="5">
    <location>
        <begin position="204"/>
        <end position="237"/>
    </location>
</feature>
<dbReference type="Gene3D" id="3.20.20.30">
    <property type="entry name" value="Luciferase-like domain"/>
    <property type="match status" value="1"/>
</dbReference>
<evidence type="ECO:0000313" key="8">
    <source>
        <dbReference type="Proteomes" id="UP000464507"/>
    </source>
</evidence>
<keyword evidence="1" id="KW-0285">Flavoprotein</keyword>
<dbReference type="Proteomes" id="UP000464507">
    <property type="component" value="Chromosome"/>
</dbReference>
<protein>
    <recommendedName>
        <fullName evidence="6">Luciferase-like domain-containing protein</fullName>
    </recommendedName>
</protein>
<sequence length="237" mass="24763">MQRFSTAGSSGDTPLLLASRRGVSQNVLRQVNDYGAPLQFGSFITPAAADPLGVVALAVASETAGLDLVCFQDDPYQSAFLHAWTLMSFVAARTDRIQISASVHNLPLRPPAVLARAAASLDLLSAGRFALALGAGAFWDAVVAMGGERRTPGARASDSRLARCLRAADAADRRNPGRRMAAVDGPARSLSAITTGNARIDDAAANAGRDPAAIRRADGAGRTATRGRRRGYPAQPR</sequence>
<proteinExistence type="predicted"/>
<dbReference type="SUPFAM" id="SSF51679">
    <property type="entry name" value="Bacterial luciferase-like"/>
    <property type="match status" value="1"/>
</dbReference>
<evidence type="ECO:0000256" key="3">
    <source>
        <dbReference type="ARBA" id="ARBA00023002"/>
    </source>
</evidence>
<reference evidence="7 8" key="1">
    <citation type="submission" date="2016-09" db="EMBL/GenBank/DDBJ databases">
        <title>Complete genome sequence of microbes from the polar regions.</title>
        <authorList>
            <person name="Liao L."/>
            <person name="Chen B."/>
        </authorList>
    </citation>
    <scope>NUCLEOTIDE SEQUENCE [LARGE SCALE GENOMIC DNA]</scope>
    <source>
        <strain evidence="7 8">ZS314</strain>
    </source>
</reference>
<gene>
    <name evidence="7" type="ORF">BHD05_02365</name>
</gene>
<dbReference type="EMBL" id="CP017146">
    <property type="protein sequence ID" value="QHO68649.1"/>
    <property type="molecule type" value="Genomic_DNA"/>
</dbReference>
<dbReference type="KEGG" id="mant:BHD05_02365"/>
<keyword evidence="4" id="KW-0503">Monooxygenase</keyword>
<evidence type="ECO:0000313" key="7">
    <source>
        <dbReference type="EMBL" id="QHO68649.1"/>
    </source>
</evidence>
<dbReference type="GO" id="GO:0046306">
    <property type="term" value="P:alkanesulfonate catabolic process"/>
    <property type="evidence" value="ECO:0007669"/>
    <property type="project" value="TreeGrafter"/>
</dbReference>
<evidence type="ECO:0000256" key="5">
    <source>
        <dbReference type="SAM" id="MobiDB-lite"/>
    </source>
</evidence>
<dbReference type="Pfam" id="PF00296">
    <property type="entry name" value="Bac_luciferase"/>
    <property type="match status" value="1"/>
</dbReference>
<dbReference type="InterPro" id="IPR050172">
    <property type="entry name" value="SsuD_RutA_monooxygenase"/>
</dbReference>
<dbReference type="InterPro" id="IPR036661">
    <property type="entry name" value="Luciferase-like_sf"/>
</dbReference>
<dbReference type="AlphaFoldDB" id="A0A7L5AK25"/>
<dbReference type="GO" id="GO:0008726">
    <property type="term" value="F:alkanesulfonate monooxygenase activity"/>
    <property type="evidence" value="ECO:0007669"/>
    <property type="project" value="TreeGrafter"/>
</dbReference>
<name>A0A7L5AK25_9MICO</name>
<dbReference type="PANTHER" id="PTHR42847:SF4">
    <property type="entry name" value="ALKANESULFONATE MONOOXYGENASE-RELATED"/>
    <property type="match status" value="1"/>
</dbReference>
<organism evidence="7 8">
    <name type="scientific">Marisediminicola antarctica</name>
    <dbReference type="NCBI Taxonomy" id="674079"/>
    <lineage>
        <taxon>Bacteria</taxon>
        <taxon>Bacillati</taxon>
        <taxon>Actinomycetota</taxon>
        <taxon>Actinomycetes</taxon>
        <taxon>Micrococcales</taxon>
        <taxon>Microbacteriaceae</taxon>
        <taxon>Marisediminicola</taxon>
    </lineage>
</organism>
<keyword evidence="3" id="KW-0560">Oxidoreductase</keyword>
<dbReference type="PANTHER" id="PTHR42847">
    <property type="entry name" value="ALKANESULFONATE MONOOXYGENASE"/>
    <property type="match status" value="1"/>
</dbReference>
<accession>A0A7L5AK25</accession>
<keyword evidence="8" id="KW-1185">Reference proteome</keyword>
<feature type="domain" description="Luciferase-like" evidence="6">
    <location>
        <begin position="49"/>
        <end position="158"/>
    </location>
</feature>
<evidence type="ECO:0000259" key="6">
    <source>
        <dbReference type="Pfam" id="PF00296"/>
    </source>
</evidence>
<evidence type="ECO:0000256" key="2">
    <source>
        <dbReference type="ARBA" id="ARBA00022643"/>
    </source>
</evidence>
<keyword evidence="2" id="KW-0288">FMN</keyword>